<protein>
    <submittedName>
        <fullName evidence="3">D-galactosyl-beta-1-&gt;4-L-rhamnose phosphorylase</fullName>
        <ecNumber evidence="3">2.4.1.247</ecNumber>
    </submittedName>
</protein>
<dbReference type="Pfam" id="PF09508">
    <property type="entry name" value="Lact_bio_phlase"/>
    <property type="match status" value="1"/>
</dbReference>
<reference evidence="3" key="1">
    <citation type="submission" date="2019-08" db="EMBL/GenBank/DDBJ databases">
        <authorList>
            <person name="Kucharzyk K."/>
            <person name="Murdoch R.W."/>
            <person name="Higgins S."/>
            <person name="Loffler F."/>
        </authorList>
    </citation>
    <scope>NUCLEOTIDE SEQUENCE</scope>
</reference>
<evidence type="ECO:0000259" key="2">
    <source>
        <dbReference type="Pfam" id="PF17385"/>
    </source>
</evidence>
<dbReference type="NCBIfam" id="TIGR02336">
    <property type="entry name" value="1,3-beta-galactosyl-N-acetylhexosamine phosphorylase"/>
    <property type="match status" value="1"/>
</dbReference>
<keyword evidence="3" id="KW-0808">Transferase</keyword>
<dbReference type="InterPro" id="IPR035080">
    <property type="entry name" value="Lact_bio_phlase-like_N"/>
</dbReference>
<dbReference type="InterPro" id="IPR029062">
    <property type="entry name" value="Class_I_gatase-like"/>
</dbReference>
<accession>A0A644XAF8</accession>
<dbReference type="Gene3D" id="3.20.20.80">
    <property type="entry name" value="Glycosidases"/>
    <property type="match status" value="1"/>
</dbReference>
<dbReference type="InterPro" id="IPR012711">
    <property type="entry name" value="Lacto-N-biose_phosphorylase"/>
</dbReference>
<dbReference type="Gene3D" id="3.40.50.880">
    <property type="match status" value="1"/>
</dbReference>
<proteinExistence type="predicted"/>
<organism evidence="3">
    <name type="scientific">bioreactor metagenome</name>
    <dbReference type="NCBI Taxonomy" id="1076179"/>
    <lineage>
        <taxon>unclassified sequences</taxon>
        <taxon>metagenomes</taxon>
        <taxon>ecological metagenomes</taxon>
    </lineage>
</organism>
<sequence>MKAEQYKRGSFTMPGEAGYEKLTLELAQKWGADVIRDCEGTKLSSELLSAGMDVYSTICIIREHNAFAQEHPQFQQQVFLESERVLCTADSVEIDLLSQYFTRQFEVNASSVPLWQVFDRTTGEELSREQWTFQESTAMVHITNAVQWHHYSVNFLAYRIWEEINMYNHVTNSWEKEPLRQLDPRYPQVREYLRNWLAAWCEEHPETDVVRFTSLFYNFVWIWGNDERNQHLFTDWASYDFTVSPLALEQFAQAYGYSLKAEDFINKGYRNPNHIAWKQKMVDYLWFTNTFVCSFGKELVDIVHRYGKKAYVFYDDSWVGMEPQSEAFKSIGFDGIIKCVFSGFEVRLCSSVPGSLTHELRLHPYLFPVGLGGAPTFKEGGKPALDAQLYWMHVRRALLRTPVDRIGLGGYLHLTEGFPEFVDTISDIAKQFRMIKELHQRSEVLKTPLKIGILTSWGKLRTWTCGGHYHEHPDLDLINILESLAGLPYEVEFLSFEEVNRKSLSTLDVIINAGFAGSSWSGGDHWKDDAVLSTLTEWVYEGGTFLGINEPSAVQGYANNLRMAPVLGIDIDDGRRLCHGVWKVEEKNEKGITFSLAKKDGVYLLEGSTEVLQAKEAIPVFTQRSFGRGKGIYLSEYRYSPQNTFALRSLLEQSAIRTSIFSSSNPFVDCAYFPATKTLVLANGSAEVQTVVVSIGNETRNEQVEGFGMRVLKL</sequence>
<dbReference type="Gene3D" id="2.60.40.10">
    <property type="entry name" value="Immunoglobulins"/>
    <property type="match status" value="1"/>
</dbReference>
<dbReference type="EMBL" id="VSSQ01002084">
    <property type="protein sequence ID" value="MPM13216.1"/>
    <property type="molecule type" value="Genomic_DNA"/>
</dbReference>
<evidence type="ECO:0000313" key="3">
    <source>
        <dbReference type="EMBL" id="MPM13216.1"/>
    </source>
</evidence>
<dbReference type="EC" id="2.4.1.247" evidence="3"/>
<feature type="domain" description="Lacto-N-biose phosphorylase central" evidence="2">
    <location>
        <begin position="450"/>
        <end position="648"/>
    </location>
</feature>
<evidence type="ECO:0000259" key="1">
    <source>
        <dbReference type="Pfam" id="PF09508"/>
    </source>
</evidence>
<dbReference type="SUPFAM" id="SSF52317">
    <property type="entry name" value="Class I glutamine amidotransferase-like"/>
    <property type="match status" value="1"/>
</dbReference>
<name>A0A644XAF8_9ZZZZ</name>
<feature type="domain" description="Lacto-N-biose phosphorylase-like N-terminal TIM barrel" evidence="1">
    <location>
        <begin position="9"/>
        <end position="443"/>
    </location>
</feature>
<dbReference type="InterPro" id="IPR013783">
    <property type="entry name" value="Ig-like_fold"/>
</dbReference>
<gene>
    <name evidence="3" type="ORF">SDC9_59572</name>
</gene>
<dbReference type="GO" id="GO:0004645">
    <property type="term" value="F:1,4-alpha-oligoglucan phosphorylase activity"/>
    <property type="evidence" value="ECO:0007669"/>
    <property type="project" value="InterPro"/>
</dbReference>
<dbReference type="Pfam" id="PF17385">
    <property type="entry name" value="LBP_M"/>
    <property type="match status" value="1"/>
</dbReference>
<dbReference type="InterPro" id="IPR035363">
    <property type="entry name" value="LBP_M"/>
</dbReference>
<comment type="caution">
    <text evidence="3">The sequence shown here is derived from an EMBL/GenBank/DDBJ whole genome shotgun (WGS) entry which is preliminary data.</text>
</comment>
<dbReference type="AlphaFoldDB" id="A0A644XAF8"/>
<keyword evidence="3" id="KW-0328">Glycosyltransferase</keyword>